<reference evidence="1" key="1">
    <citation type="submission" date="2022-07" db="EMBL/GenBank/DDBJ databases">
        <authorList>
            <person name="Macas J."/>
            <person name="Novak P."/>
            <person name="Neumann P."/>
        </authorList>
    </citation>
    <scope>NUCLEOTIDE SEQUENCE</scope>
</reference>
<dbReference type="Proteomes" id="UP001152523">
    <property type="component" value="Unassembled WGS sequence"/>
</dbReference>
<organism evidence="1 2">
    <name type="scientific">Cuscuta epithymum</name>
    <dbReference type="NCBI Taxonomy" id="186058"/>
    <lineage>
        <taxon>Eukaryota</taxon>
        <taxon>Viridiplantae</taxon>
        <taxon>Streptophyta</taxon>
        <taxon>Embryophyta</taxon>
        <taxon>Tracheophyta</taxon>
        <taxon>Spermatophyta</taxon>
        <taxon>Magnoliopsida</taxon>
        <taxon>eudicotyledons</taxon>
        <taxon>Gunneridae</taxon>
        <taxon>Pentapetalae</taxon>
        <taxon>asterids</taxon>
        <taxon>lamiids</taxon>
        <taxon>Solanales</taxon>
        <taxon>Convolvulaceae</taxon>
        <taxon>Cuscuteae</taxon>
        <taxon>Cuscuta</taxon>
        <taxon>Cuscuta subgen. Cuscuta</taxon>
    </lineage>
</organism>
<evidence type="ECO:0000313" key="1">
    <source>
        <dbReference type="EMBL" id="CAH9073737.1"/>
    </source>
</evidence>
<dbReference type="AlphaFoldDB" id="A0AAV0CF69"/>
<proteinExistence type="predicted"/>
<sequence length="76" mass="8716">MMKMEVLDTIVHRLLVDNGSSVNILYMNTFYEIGLQKADLKPVKTPLSGFTGDTIKRQSKFYLTLKSENFPQISFI</sequence>
<gene>
    <name evidence="1" type="ORF">CEPIT_LOCUS4724</name>
</gene>
<keyword evidence="2" id="KW-1185">Reference proteome</keyword>
<protein>
    <submittedName>
        <fullName evidence="1">Uncharacterized protein</fullName>
    </submittedName>
</protein>
<comment type="caution">
    <text evidence="1">The sequence shown here is derived from an EMBL/GenBank/DDBJ whole genome shotgun (WGS) entry which is preliminary data.</text>
</comment>
<dbReference type="EMBL" id="CAMAPF010000024">
    <property type="protein sequence ID" value="CAH9073737.1"/>
    <property type="molecule type" value="Genomic_DNA"/>
</dbReference>
<accession>A0AAV0CF69</accession>
<name>A0AAV0CF69_9ASTE</name>
<evidence type="ECO:0000313" key="2">
    <source>
        <dbReference type="Proteomes" id="UP001152523"/>
    </source>
</evidence>